<keyword evidence="1" id="KW-0732">Signal</keyword>
<dbReference type="Pfam" id="PF14321">
    <property type="entry name" value="DUF4382"/>
    <property type="match status" value="1"/>
</dbReference>
<evidence type="ECO:0000259" key="2">
    <source>
        <dbReference type="Pfam" id="PF14321"/>
    </source>
</evidence>
<proteinExistence type="predicted"/>
<dbReference type="Proteomes" id="UP001199816">
    <property type="component" value="Unassembled WGS sequence"/>
</dbReference>
<sequence length="268" mass="28524">MKLLFLSMGAASLLALASCSKSSSPDQDTNGQAKVQLMLTDAPATYDAIFLDVKSVSINNSTNDAGWINYPLDPKFSAPVNILDYRNGTVVAMGDPLTIAPGKIEQIRLILGDNNKVVIGGVEHALTVPSGSTSGYKINFHKELAPDGVYKIWLDFDAARSVHAAGKSGKYMLNPVVKAFSEEANGQFRGYVKPLEAKPWLYALKGADTIGSAIPAADGFFHFVGLPDGAYALRIDADSTSGYRDSTISNINVVFGKVTDVGTVTLTK</sequence>
<feature type="signal peptide" evidence="1">
    <location>
        <begin position="1"/>
        <end position="17"/>
    </location>
</feature>
<name>A0ABS8PXB8_9BACT</name>
<feature type="chain" id="PRO_5047488887" evidence="1">
    <location>
        <begin position="18"/>
        <end position="268"/>
    </location>
</feature>
<evidence type="ECO:0000256" key="1">
    <source>
        <dbReference type="SAM" id="SignalP"/>
    </source>
</evidence>
<evidence type="ECO:0000313" key="4">
    <source>
        <dbReference type="Proteomes" id="UP001199816"/>
    </source>
</evidence>
<protein>
    <submittedName>
        <fullName evidence="3">DUF4382 domain-containing protein</fullName>
    </submittedName>
</protein>
<dbReference type="PROSITE" id="PS51257">
    <property type="entry name" value="PROKAR_LIPOPROTEIN"/>
    <property type="match status" value="1"/>
</dbReference>
<comment type="caution">
    <text evidence="3">The sequence shown here is derived from an EMBL/GenBank/DDBJ whole genome shotgun (WGS) entry which is preliminary data.</text>
</comment>
<keyword evidence="4" id="KW-1185">Reference proteome</keyword>
<evidence type="ECO:0000313" key="3">
    <source>
        <dbReference type="EMBL" id="MCD2425545.1"/>
    </source>
</evidence>
<reference evidence="3 4" key="1">
    <citation type="submission" date="2021-11" db="EMBL/GenBank/DDBJ databases">
        <title>Genomic of Niabella pedocola.</title>
        <authorList>
            <person name="Wu T."/>
        </authorList>
    </citation>
    <scope>NUCLEOTIDE SEQUENCE [LARGE SCALE GENOMIC DNA]</scope>
    <source>
        <strain evidence="3 4">JCM 31011</strain>
    </source>
</reference>
<dbReference type="InterPro" id="IPR025491">
    <property type="entry name" value="DUF4382"/>
</dbReference>
<accession>A0ABS8PXB8</accession>
<dbReference type="EMBL" id="JAJNEC010000007">
    <property type="protein sequence ID" value="MCD2425545.1"/>
    <property type="molecule type" value="Genomic_DNA"/>
</dbReference>
<organism evidence="3 4">
    <name type="scientific">Niabella pedocola</name>
    <dbReference type="NCBI Taxonomy" id="1752077"/>
    <lineage>
        <taxon>Bacteria</taxon>
        <taxon>Pseudomonadati</taxon>
        <taxon>Bacteroidota</taxon>
        <taxon>Chitinophagia</taxon>
        <taxon>Chitinophagales</taxon>
        <taxon>Chitinophagaceae</taxon>
        <taxon>Niabella</taxon>
    </lineage>
</organism>
<gene>
    <name evidence="3" type="ORF">LQ567_22365</name>
</gene>
<feature type="domain" description="DUF4382" evidence="2">
    <location>
        <begin position="32"/>
        <end position="175"/>
    </location>
</feature>
<dbReference type="RefSeq" id="WP_231008066.1">
    <property type="nucleotide sequence ID" value="NZ_JAJNEC010000007.1"/>
</dbReference>